<feature type="non-terminal residue" evidence="5">
    <location>
        <position position="933"/>
    </location>
</feature>
<feature type="region of interest" description="Disordered" evidence="3">
    <location>
        <begin position="810"/>
        <end position="831"/>
    </location>
</feature>
<name>A0A7K4W3C8_9TYRA</name>
<dbReference type="Pfam" id="PF15410">
    <property type="entry name" value="PH_9"/>
    <property type="match status" value="1"/>
</dbReference>
<feature type="compositionally biased region" description="Polar residues" evidence="3">
    <location>
        <begin position="15"/>
        <end position="41"/>
    </location>
</feature>
<sequence>EPVQSSEPQLPERTAVSTLASPLSDTPSGAEQSCGMPSSKTPHGAGPPKEPVTWDPAETSTLLLPPRGPCGLGGTVNLILSVGKKGEKKKAQLLAGSERPAEEALQTVEARKTSTTKRPPAVVRRPPASGSGTPAVSHTMPKVGAGFLFNSLQRREQARAEQAQLLTLQGIMGESSLRPTPEERHGPSNTWPQKCGRRKGGLGAAAAGPQLGELLLYVRNPLVQDIDAECGAAPHHPCLSDAKTTCPHLSLGSVLSLELPRDAVLLECHRGATAWQQEAEGLEQRQSRVVRPWEPTGTRGVEWQEEVDMDGRSPQGPGKSLEASPKSERGTWFEEVSFNPSYSQHRAYHAGEEHRRPQHSSSTGKDLDLRLSQPSHVSMKHEWVSREGDELASQLGQDGSPSATGRARHRKATQLELGSSPMRTPGRAGAIPGPACTPQPASSSQPRRSSASPTASTQLSVFEWALASPQPHSPVLGIEEVCHPAHGQFEEEEEELQAIWDGADERRTQSPPRGNCASHRTGSRAGSLPSPNTTAGGPLILSSANNMLVAKFTLPTTARLLHSPSGEKSPRVVHSGSGSPSGLRVSPHLEELVPAVPLDGSSAWDQRRHGQEERESSNVLPGKMEFQMMEGTLERKHVLQTGGRKASCRAWGLFHAVLMRQTLCFYQDHRDSLKSSVVALPLNLSGAICTPDAEYTKKTNCFRLQLQDGSEYLLRAPSQPLMNEWVSKLQQNSGFPEVDYFQAAAQRVEGTGGTEGFSMVPSPGSSHLQGHNQVMTTRSQEIVVLPCSTTRLQRSLDSHEGPTKGTVAAAENAQGTRHKQQQWSPRGSPGLWDNICQEDDYGLVANKRRSYSFTSATYQKITPVVMPKEPVEAGSSYSVTLYIGEQLPAMPRARCHSFVAQTGSPRDTLGEKTTSPLRPKNKSVFKKFFGKKE</sequence>
<dbReference type="PROSITE" id="PS50003">
    <property type="entry name" value="PH_DOMAIN"/>
    <property type="match status" value="1"/>
</dbReference>
<dbReference type="PANTHER" id="PTHR11915">
    <property type="entry name" value="SPECTRIN/FILAMIN RELATED CYTOSKELETAL PROTEIN"/>
    <property type="match status" value="1"/>
</dbReference>
<feature type="compositionally biased region" description="Low complexity" evidence="3">
    <location>
        <begin position="118"/>
        <end position="128"/>
    </location>
</feature>
<feature type="compositionally biased region" description="Low complexity" evidence="3">
    <location>
        <begin position="438"/>
        <end position="456"/>
    </location>
</feature>
<dbReference type="FunFam" id="2.30.29.30:FF:000024">
    <property type="entry name" value="Spectrin beta chain"/>
    <property type="match status" value="1"/>
</dbReference>
<dbReference type="InterPro" id="IPR041681">
    <property type="entry name" value="PH_9"/>
</dbReference>
<feature type="region of interest" description="Disordered" evidence="3">
    <location>
        <begin position="279"/>
        <end position="329"/>
    </location>
</feature>
<evidence type="ECO:0000259" key="4">
    <source>
        <dbReference type="PROSITE" id="PS50003"/>
    </source>
</evidence>
<feature type="compositionally biased region" description="Polar residues" evidence="3">
    <location>
        <begin position="394"/>
        <end position="403"/>
    </location>
</feature>
<dbReference type="InterPro" id="IPR011993">
    <property type="entry name" value="PH-like_dom_sf"/>
</dbReference>
<feature type="region of interest" description="Disordered" evidence="3">
    <location>
        <begin position="1"/>
        <end position="60"/>
    </location>
</feature>
<evidence type="ECO:0000313" key="6">
    <source>
        <dbReference type="Proteomes" id="UP000540952"/>
    </source>
</evidence>
<dbReference type="AlphaFoldDB" id="A0A7K4W3C8"/>
<dbReference type="GO" id="GO:0051693">
    <property type="term" value="P:actin filament capping"/>
    <property type="evidence" value="ECO:0007669"/>
    <property type="project" value="UniProtKB-KW"/>
</dbReference>
<dbReference type="EMBL" id="VZRD01000030">
    <property type="protein sequence ID" value="NWR28950.1"/>
    <property type="molecule type" value="Genomic_DNA"/>
</dbReference>
<feature type="region of interest" description="Disordered" evidence="3">
    <location>
        <begin position="173"/>
        <end position="202"/>
    </location>
</feature>
<dbReference type="GO" id="GO:0005543">
    <property type="term" value="F:phospholipid binding"/>
    <property type="evidence" value="ECO:0007669"/>
    <property type="project" value="InterPro"/>
</dbReference>
<keyword evidence="2" id="KW-0117">Actin capping</keyword>
<comment type="similarity">
    <text evidence="1">Belongs to the spectrin family.</text>
</comment>
<reference evidence="5 6" key="1">
    <citation type="submission" date="2019-09" db="EMBL/GenBank/DDBJ databases">
        <title>Bird 10,000 Genomes (B10K) Project - Family phase.</title>
        <authorList>
            <person name="Zhang G."/>
        </authorList>
    </citation>
    <scope>NUCLEOTIDE SEQUENCE [LARGE SCALE GENOMIC DNA]</scope>
    <source>
        <strain evidence="5">B10K-CU-031-13</strain>
        <tissue evidence="5">Muscle</tissue>
    </source>
</reference>
<dbReference type="SUPFAM" id="SSF50729">
    <property type="entry name" value="PH domain-like"/>
    <property type="match status" value="1"/>
</dbReference>
<evidence type="ECO:0000256" key="1">
    <source>
        <dbReference type="ARBA" id="ARBA00006826"/>
    </source>
</evidence>
<feature type="region of interest" description="Disordered" evidence="3">
    <location>
        <begin position="95"/>
        <end position="139"/>
    </location>
</feature>
<feature type="region of interest" description="Disordered" evidence="3">
    <location>
        <begin position="346"/>
        <end position="456"/>
    </location>
</feature>
<dbReference type="InterPro" id="IPR001849">
    <property type="entry name" value="PH_domain"/>
</dbReference>
<feature type="domain" description="PH" evidence="4">
    <location>
        <begin position="626"/>
        <end position="734"/>
    </location>
</feature>
<dbReference type="PRINTS" id="PR00683">
    <property type="entry name" value="SPECTRINPH"/>
</dbReference>
<feature type="region of interest" description="Disordered" evidence="3">
    <location>
        <begin position="505"/>
        <end position="537"/>
    </location>
</feature>
<dbReference type="InterPro" id="IPR001605">
    <property type="entry name" value="PH_dom-spectrin-type"/>
</dbReference>
<evidence type="ECO:0000256" key="2">
    <source>
        <dbReference type="ARBA" id="ARBA00022467"/>
    </source>
</evidence>
<comment type="caution">
    <text evidence="5">The sequence shown here is derived from an EMBL/GenBank/DDBJ whole genome shotgun (WGS) entry which is preliminary data.</text>
</comment>
<keyword evidence="6" id="KW-1185">Reference proteome</keyword>
<feature type="compositionally biased region" description="Polar residues" evidence="3">
    <location>
        <begin position="901"/>
        <end position="916"/>
    </location>
</feature>
<evidence type="ECO:0000256" key="3">
    <source>
        <dbReference type="SAM" id="MobiDB-lite"/>
    </source>
</evidence>
<accession>A0A7K4W3C8</accession>
<protein>
    <submittedName>
        <fullName evidence="5">SPTB2 protein</fullName>
    </submittedName>
</protein>
<feature type="compositionally biased region" description="Basic and acidic residues" evidence="3">
    <location>
        <begin position="379"/>
        <end position="389"/>
    </location>
</feature>
<dbReference type="Proteomes" id="UP000540952">
    <property type="component" value="Unassembled WGS sequence"/>
</dbReference>
<evidence type="ECO:0000313" key="5">
    <source>
        <dbReference type="EMBL" id="NWR28950.1"/>
    </source>
</evidence>
<dbReference type="SMART" id="SM00233">
    <property type="entry name" value="PH"/>
    <property type="match status" value="1"/>
</dbReference>
<feature type="non-terminal residue" evidence="5">
    <location>
        <position position="1"/>
    </location>
</feature>
<proteinExistence type="inferred from homology"/>
<organism evidence="5 6">
    <name type="scientific">Tachuris rubrigastra</name>
    <dbReference type="NCBI Taxonomy" id="495162"/>
    <lineage>
        <taxon>Eukaryota</taxon>
        <taxon>Metazoa</taxon>
        <taxon>Chordata</taxon>
        <taxon>Craniata</taxon>
        <taxon>Vertebrata</taxon>
        <taxon>Euteleostomi</taxon>
        <taxon>Archelosauria</taxon>
        <taxon>Archosauria</taxon>
        <taxon>Dinosauria</taxon>
        <taxon>Saurischia</taxon>
        <taxon>Theropoda</taxon>
        <taxon>Coelurosauria</taxon>
        <taxon>Aves</taxon>
        <taxon>Neognathae</taxon>
        <taxon>Neoaves</taxon>
        <taxon>Telluraves</taxon>
        <taxon>Australaves</taxon>
        <taxon>Passeriformes</taxon>
        <taxon>Tyrannidae</taxon>
        <taxon>Tachuris</taxon>
    </lineage>
</organism>
<feature type="region of interest" description="Disordered" evidence="3">
    <location>
        <begin position="561"/>
        <end position="585"/>
    </location>
</feature>
<feature type="region of interest" description="Disordered" evidence="3">
    <location>
        <begin position="901"/>
        <end position="921"/>
    </location>
</feature>
<gene>
    <name evidence="5" type="primary">Sptbn1_0</name>
    <name evidence="5" type="ORF">TACRUB_R15340</name>
</gene>
<dbReference type="Gene3D" id="2.30.29.30">
    <property type="entry name" value="Pleckstrin-homology domain (PH domain)/Phosphotyrosine-binding domain (PTB)"/>
    <property type="match status" value="1"/>
</dbReference>
<dbReference type="CDD" id="cd10571">
    <property type="entry name" value="PH_beta_spectrin"/>
    <property type="match status" value="1"/>
</dbReference>